<dbReference type="RefSeq" id="WP_092892014.1">
    <property type="nucleotide sequence ID" value="NZ_CP061498.1"/>
</dbReference>
<dbReference type="Pfam" id="PF00127">
    <property type="entry name" value="Copper-bind"/>
    <property type="match status" value="1"/>
</dbReference>
<feature type="region of interest" description="Disordered" evidence="3">
    <location>
        <begin position="30"/>
        <end position="51"/>
    </location>
</feature>
<evidence type="ECO:0000256" key="4">
    <source>
        <dbReference type="SAM" id="SignalP"/>
    </source>
</evidence>
<evidence type="ECO:0000256" key="2">
    <source>
        <dbReference type="ARBA" id="ARBA00023008"/>
    </source>
</evidence>
<dbReference type="InterPro" id="IPR000923">
    <property type="entry name" value="BlueCu_1"/>
</dbReference>
<dbReference type="GO" id="GO:0009055">
    <property type="term" value="F:electron transfer activity"/>
    <property type="evidence" value="ECO:0007669"/>
    <property type="project" value="InterPro"/>
</dbReference>
<dbReference type="InterPro" id="IPR050845">
    <property type="entry name" value="Cu-binding_ET"/>
</dbReference>
<evidence type="ECO:0000256" key="1">
    <source>
        <dbReference type="ARBA" id="ARBA00022723"/>
    </source>
</evidence>
<dbReference type="Proteomes" id="UP000198539">
    <property type="component" value="Unassembled WGS sequence"/>
</dbReference>
<gene>
    <name evidence="6" type="ORF">SAMN04488238_11613</name>
</gene>
<evidence type="ECO:0000259" key="5">
    <source>
        <dbReference type="Pfam" id="PF00127"/>
    </source>
</evidence>
<dbReference type="AlphaFoldDB" id="A0A1H3DVP2"/>
<dbReference type="EMBL" id="FNOM01000016">
    <property type="protein sequence ID" value="SDX70178.1"/>
    <property type="molecule type" value="Genomic_DNA"/>
</dbReference>
<dbReference type="PANTHER" id="PTHR38439">
    <property type="entry name" value="AURACYANIN-B"/>
    <property type="match status" value="1"/>
</dbReference>
<dbReference type="Gene3D" id="2.60.40.420">
    <property type="entry name" value="Cupredoxins - blue copper proteins"/>
    <property type="match status" value="1"/>
</dbReference>
<accession>A0A1H3DVP2</accession>
<keyword evidence="7" id="KW-1185">Reference proteome</keyword>
<keyword evidence="2" id="KW-0186">Copper</keyword>
<reference evidence="6 7" key="1">
    <citation type="submission" date="2016-10" db="EMBL/GenBank/DDBJ databases">
        <authorList>
            <person name="de Groot N.N."/>
        </authorList>
    </citation>
    <scope>NUCLEOTIDE SEQUENCE [LARGE SCALE GENOMIC DNA]</scope>
    <source>
        <strain evidence="6 7">CGMCC 1.8894</strain>
    </source>
</reference>
<dbReference type="PROSITE" id="PS00079">
    <property type="entry name" value="MULTICOPPER_OXIDASE1"/>
    <property type="match status" value="1"/>
</dbReference>
<protein>
    <submittedName>
        <fullName evidence="6">Uncharacterized copper-binding protein, cupredoxin-like subfamily</fullName>
    </submittedName>
</protein>
<evidence type="ECO:0000256" key="3">
    <source>
        <dbReference type="SAM" id="MobiDB-lite"/>
    </source>
</evidence>
<proteinExistence type="predicted"/>
<sequence>MNRFSIAFIGGALALSAGLAFAETRMSDGTGTHGHDMHAGGQGSDAGHSLGEPAAIDAATRTIDVSMIETDDGRMLFEPGLIEVQPGETVRFAISNDGMIEHEFIFNTTAEIMAHKDDMMSEAAHDMPHDTDNAITLQPGESGELAWTFASAGEFRFACLIPGHYEAGMFGPLVVTAPST</sequence>
<dbReference type="InterPro" id="IPR033138">
    <property type="entry name" value="Cu_oxidase_CS"/>
</dbReference>
<evidence type="ECO:0000313" key="6">
    <source>
        <dbReference type="EMBL" id="SDX70178.1"/>
    </source>
</evidence>
<dbReference type="GO" id="GO:0005507">
    <property type="term" value="F:copper ion binding"/>
    <property type="evidence" value="ECO:0007669"/>
    <property type="project" value="InterPro"/>
</dbReference>
<dbReference type="SUPFAM" id="SSF49503">
    <property type="entry name" value="Cupredoxins"/>
    <property type="match status" value="1"/>
</dbReference>
<feature type="domain" description="Blue (type 1) copper" evidence="5">
    <location>
        <begin position="68"/>
        <end position="175"/>
    </location>
</feature>
<dbReference type="OrthoDB" id="9816061at2"/>
<dbReference type="CDD" id="cd04211">
    <property type="entry name" value="Cupredoxin_like_2"/>
    <property type="match status" value="1"/>
</dbReference>
<feature type="signal peptide" evidence="4">
    <location>
        <begin position="1"/>
        <end position="22"/>
    </location>
</feature>
<keyword evidence="1" id="KW-0479">Metal-binding</keyword>
<dbReference type="PANTHER" id="PTHR38439:SF3">
    <property type="entry name" value="COPPER-RESISTANT CUPROPROTEIN COPI"/>
    <property type="match status" value="1"/>
</dbReference>
<feature type="chain" id="PRO_5011575656" evidence="4">
    <location>
        <begin position="23"/>
        <end position="180"/>
    </location>
</feature>
<dbReference type="InterPro" id="IPR008972">
    <property type="entry name" value="Cupredoxin"/>
</dbReference>
<evidence type="ECO:0000313" key="7">
    <source>
        <dbReference type="Proteomes" id="UP000198539"/>
    </source>
</evidence>
<name>A0A1H3DVP2_9RHOB</name>
<organism evidence="6 7">
    <name type="scientific">Roseicitreum antarcticum</name>
    <dbReference type="NCBI Taxonomy" id="564137"/>
    <lineage>
        <taxon>Bacteria</taxon>
        <taxon>Pseudomonadati</taxon>
        <taxon>Pseudomonadota</taxon>
        <taxon>Alphaproteobacteria</taxon>
        <taxon>Rhodobacterales</taxon>
        <taxon>Paracoccaceae</taxon>
        <taxon>Roseicitreum</taxon>
    </lineage>
</organism>
<keyword evidence="4" id="KW-0732">Signal</keyword>
<dbReference type="STRING" id="564137.SAMN04488238_11613"/>